<keyword evidence="8 10" id="KW-0472">Membrane</keyword>
<dbReference type="AlphaFoldDB" id="A0A9D2KEM5"/>
<feature type="transmembrane region" description="Helical" evidence="10">
    <location>
        <begin position="444"/>
        <end position="462"/>
    </location>
</feature>
<dbReference type="GO" id="GO:0015297">
    <property type="term" value="F:antiporter activity"/>
    <property type="evidence" value="ECO:0007669"/>
    <property type="project" value="UniProtKB-KW"/>
</dbReference>
<comment type="subcellular location">
    <subcellularLocation>
        <location evidence="1">Cell membrane</location>
        <topology evidence="1">Multi-pass membrane protein</topology>
    </subcellularLocation>
</comment>
<evidence type="ECO:0000256" key="10">
    <source>
        <dbReference type="SAM" id="Phobius"/>
    </source>
</evidence>
<dbReference type="Proteomes" id="UP000824108">
    <property type="component" value="Unassembled WGS sequence"/>
</dbReference>
<reference evidence="11" key="2">
    <citation type="submission" date="2021-04" db="EMBL/GenBank/DDBJ databases">
        <authorList>
            <person name="Gilroy R."/>
        </authorList>
    </citation>
    <scope>NUCLEOTIDE SEQUENCE</scope>
    <source>
        <strain evidence="11">CHK118-2852</strain>
    </source>
</reference>
<feature type="transmembrane region" description="Helical" evidence="10">
    <location>
        <begin position="148"/>
        <end position="166"/>
    </location>
</feature>
<feature type="transmembrane region" description="Helical" evidence="10">
    <location>
        <begin position="110"/>
        <end position="128"/>
    </location>
</feature>
<comment type="caution">
    <text evidence="11">The sequence shown here is derived from an EMBL/GenBank/DDBJ whole genome shotgun (WGS) entry which is preliminary data.</text>
</comment>
<feature type="transmembrane region" description="Helical" evidence="10">
    <location>
        <begin position="29"/>
        <end position="50"/>
    </location>
</feature>
<evidence type="ECO:0000256" key="4">
    <source>
        <dbReference type="ARBA" id="ARBA00022475"/>
    </source>
</evidence>
<name>A0A9D2KEM5_9BACE</name>
<dbReference type="PANTHER" id="PTHR43298">
    <property type="entry name" value="MULTIDRUG RESISTANCE PROTEIN NORM-RELATED"/>
    <property type="match status" value="1"/>
</dbReference>
<dbReference type="InterPro" id="IPR048279">
    <property type="entry name" value="MdtK-like"/>
</dbReference>
<dbReference type="InterPro" id="IPR050222">
    <property type="entry name" value="MATE_MdtK"/>
</dbReference>
<feature type="transmembrane region" description="Helical" evidence="10">
    <location>
        <begin position="347"/>
        <end position="367"/>
    </location>
</feature>
<keyword evidence="6 10" id="KW-1133">Transmembrane helix</keyword>
<keyword evidence="4" id="KW-1003">Cell membrane</keyword>
<evidence type="ECO:0000256" key="9">
    <source>
        <dbReference type="ARBA" id="ARBA00031636"/>
    </source>
</evidence>
<sequence>MTANVDRTHRLLALIREGKSMTLGQQLHLAVQLSIPAVIAQLSSIIMQYIDAAMVGSLGAEASASIGLVSTTTWLFWGLCVAAATGFSVQVAHKIGAGDMAGARTVMRQALTATLAFSLLLAVLGAAISGSLPGWLGGDISIQRDASLYFLIFSLFLPALQMNFLAGGMLRCSGNMHVPSLLGVVMCILDVVFNFFLIFPSREWNVSGFSFMVPGAGLGVCGAALGTAGAEVVATYILLWYLWTRSSELSQKGKEGSFLPEAGTLKKAVRIGFPMGLEHLVICGAQIMTTIIVAPLGVFAIAANSFAITAESLCYMPGYGIADAATTLVGQSVGAGRRKLTRSFARITVLMGMVVMGVMGVFMYLLAPQIIGLMTPVAEIRELGVMALRIEAFAEPMFAASIVAYGVFVGAADTLVPCLMNFFSIWAVRLSLAAWLAPSLGLKGVWIAMCVELCFRGLIFLIRLKRERWMKKGIGGLP</sequence>
<evidence type="ECO:0000256" key="8">
    <source>
        <dbReference type="ARBA" id="ARBA00023136"/>
    </source>
</evidence>
<evidence type="ECO:0000256" key="1">
    <source>
        <dbReference type="ARBA" id="ARBA00004651"/>
    </source>
</evidence>
<evidence type="ECO:0000313" key="11">
    <source>
        <dbReference type="EMBL" id="HIZ92436.1"/>
    </source>
</evidence>
<keyword evidence="5 10" id="KW-0812">Transmembrane</keyword>
<dbReference type="InterPro" id="IPR002528">
    <property type="entry name" value="MATE_fam"/>
</dbReference>
<proteinExistence type="predicted"/>
<dbReference type="Pfam" id="PF01554">
    <property type="entry name" value="MatE"/>
    <property type="match status" value="2"/>
</dbReference>
<dbReference type="PIRSF" id="PIRSF006603">
    <property type="entry name" value="DinF"/>
    <property type="match status" value="1"/>
</dbReference>
<dbReference type="EMBL" id="DXAV01000083">
    <property type="protein sequence ID" value="HIZ92436.1"/>
    <property type="molecule type" value="Genomic_DNA"/>
</dbReference>
<feature type="transmembrane region" description="Helical" evidence="10">
    <location>
        <begin position="211"/>
        <end position="243"/>
    </location>
</feature>
<keyword evidence="7" id="KW-0406">Ion transport</keyword>
<dbReference type="GO" id="GO:0042910">
    <property type="term" value="F:xenobiotic transmembrane transporter activity"/>
    <property type="evidence" value="ECO:0007669"/>
    <property type="project" value="InterPro"/>
</dbReference>
<evidence type="ECO:0000313" key="12">
    <source>
        <dbReference type="Proteomes" id="UP000824108"/>
    </source>
</evidence>
<dbReference type="CDD" id="cd13137">
    <property type="entry name" value="MATE_NorM_like"/>
    <property type="match status" value="1"/>
</dbReference>
<dbReference type="GO" id="GO:0005886">
    <property type="term" value="C:plasma membrane"/>
    <property type="evidence" value="ECO:0007669"/>
    <property type="project" value="UniProtKB-SubCell"/>
</dbReference>
<reference evidence="11" key="1">
    <citation type="journal article" date="2021" name="PeerJ">
        <title>Extensive microbial diversity within the chicken gut microbiome revealed by metagenomics and culture.</title>
        <authorList>
            <person name="Gilroy R."/>
            <person name="Ravi A."/>
            <person name="Getino M."/>
            <person name="Pursley I."/>
            <person name="Horton D.L."/>
            <person name="Alikhan N.F."/>
            <person name="Baker D."/>
            <person name="Gharbi K."/>
            <person name="Hall N."/>
            <person name="Watson M."/>
            <person name="Adriaenssens E.M."/>
            <person name="Foster-Nyarko E."/>
            <person name="Jarju S."/>
            <person name="Secka A."/>
            <person name="Antonio M."/>
            <person name="Oren A."/>
            <person name="Chaudhuri R.R."/>
            <person name="La Ragione R."/>
            <person name="Hildebrand F."/>
            <person name="Pallen M.J."/>
        </authorList>
    </citation>
    <scope>NUCLEOTIDE SEQUENCE</scope>
    <source>
        <strain evidence="11">CHK118-2852</strain>
    </source>
</reference>
<evidence type="ECO:0000256" key="5">
    <source>
        <dbReference type="ARBA" id="ARBA00022692"/>
    </source>
</evidence>
<accession>A0A9D2KEM5</accession>
<protein>
    <recommendedName>
        <fullName evidence="9">Multidrug-efflux transporter</fullName>
    </recommendedName>
</protein>
<feature type="transmembrane region" description="Helical" evidence="10">
    <location>
        <begin position="62"/>
        <end position="89"/>
    </location>
</feature>
<evidence type="ECO:0000256" key="3">
    <source>
        <dbReference type="ARBA" id="ARBA00022449"/>
    </source>
</evidence>
<evidence type="ECO:0000256" key="2">
    <source>
        <dbReference type="ARBA" id="ARBA00022448"/>
    </source>
</evidence>
<feature type="transmembrane region" description="Helical" evidence="10">
    <location>
        <begin position="387"/>
        <end position="408"/>
    </location>
</feature>
<organism evidence="11 12">
    <name type="scientific">Candidatus Bacteroides merdavium</name>
    <dbReference type="NCBI Taxonomy" id="2838472"/>
    <lineage>
        <taxon>Bacteria</taxon>
        <taxon>Pseudomonadati</taxon>
        <taxon>Bacteroidota</taxon>
        <taxon>Bacteroidia</taxon>
        <taxon>Bacteroidales</taxon>
        <taxon>Bacteroidaceae</taxon>
        <taxon>Bacteroides</taxon>
    </lineage>
</organism>
<evidence type="ECO:0000256" key="6">
    <source>
        <dbReference type="ARBA" id="ARBA00022989"/>
    </source>
</evidence>
<keyword evidence="2" id="KW-0813">Transport</keyword>
<gene>
    <name evidence="11" type="ORF">H9807_10035</name>
</gene>
<dbReference type="NCBIfam" id="TIGR00797">
    <property type="entry name" value="matE"/>
    <property type="match status" value="1"/>
</dbReference>
<dbReference type="GO" id="GO:0006811">
    <property type="term" value="P:monoatomic ion transport"/>
    <property type="evidence" value="ECO:0007669"/>
    <property type="project" value="UniProtKB-KW"/>
</dbReference>
<keyword evidence="3" id="KW-0050">Antiport</keyword>
<feature type="transmembrane region" description="Helical" evidence="10">
    <location>
        <begin position="415"/>
        <end position="438"/>
    </location>
</feature>
<dbReference type="PANTHER" id="PTHR43298:SF2">
    <property type="entry name" value="FMN_FAD EXPORTER YEEO-RELATED"/>
    <property type="match status" value="1"/>
</dbReference>
<evidence type="ECO:0000256" key="7">
    <source>
        <dbReference type="ARBA" id="ARBA00023065"/>
    </source>
</evidence>
<feature type="transmembrane region" description="Helical" evidence="10">
    <location>
        <begin position="178"/>
        <end position="199"/>
    </location>
</feature>